<reference evidence="1 2" key="1">
    <citation type="submission" date="2020-03" db="EMBL/GenBank/DDBJ databases">
        <title>Isolation and identification of active actinomycetes.</title>
        <authorList>
            <person name="Sun X."/>
        </authorList>
    </citation>
    <scope>NUCLEOTIDE SEQUENCE [LARGE SCALE GENOMIC DNA]</scope>
    <source>
        <strain evidence="1 2">NEAU-D13</strain>
    </source>
</reference>
<organism evidence="1 2">
    <name type="scientific">Lentzea alba</name>
    <dbReference type="NCBI Taxonomy" id="2714351"/>
    <lineage>
        <taxon>Bacteria</taxon>
        <taxon>Bacillati</taxon>
        <taxon>Actinomycetota</taxon>
        <taxon>Actinomycetes</taxon>
        <taxon>Pseudonocardiales</taxon>
        <taxon>Pseudonocardiaceae</taxon>
        <taxon>Lentzea</taxon>
    </lineage>
</organism>
<dbReference type="InterPro" id="IPR046041">
    <property type="entry name" value="DUF5999"/>
</dbReference>
<gene>
    <name evidence="1" type="ORF">G7043_36160</name>
</gene>
<dbReference type="RefSeq" id="WP_166053164.1">
    <property type="nucleotide sequence ID" value="NZ_JAAMPJ010000012.1"/>
</dbReference>
<comment type="caution">
    <text evidence="1">The sequence shown here is derived from an EMBL/GenBank/DDBJ whole genome shotgun (WGS) entry which is preliminary data.</text>
</comment>
<sequence>MCQHEPQCPVAADPRGQRAEIVVSHPEQGWYLLCNGIVLFDDGGLMLPDHSVVAPAA</sequence>
<name>A0A7C9RZL2_9PSEU</name>
<proteinExistence type="predicted"/>
<evidence type="ECO:0000313" key="2">
    <source>
        <dbReference type="Proteomes" id="UP000481360"/>
    </source>
</evidence>
<keyword evidence="2" id="KW-1185">Reference proteome</keyword>
<accession>A0A7C9RZL2</accession>
<evidence type="ECO:0000313" key="1">
    <source>
        <dbReference type="EMBL" id="NGY64362.1"/>
    </source>
</evidence>
<protein>
    <submittedName>
        <fullName evidence="1">Uncharacterized protein</fullName>
    </submittedName>
</protein>
<dbReference type="EMBL" id="JAAMPJ010000012">
    <property type="protein sequence ID" value="NGY64362.1"/>
    <property type="molecule type" value="Genomic_DNA"/>
</dbReference>
<dbReference type="Pfam" id="PF19462">
    <property type="entry name" value="DUF5999"/>
    <property type="match status" value="1"/>
</dbReference>
<dbReference type="AlphaFoldDB" id="A0A7C9RZL2"/>
<dbReference type="Proteomes" id="UP000481360">
    <property type="component" value="Unassembled WGS sequence"/>
</dbReference>